<keyword evidence="3" id="KW-0813">Transport</keyword>
<dbReference type="PANTHER" id="PTHR30532">
    <property type="entry name" value="IRON III DICITRATE-BINDING PERIPLASMIC PROTEIN"/>
    <property type="match status" value="1"/>
</dbReference>
<dbReference type="AlphaFoldDB" id="U4VHB1"/>
<dbReference type="SUPFAM" id="SSF53807">
    <property type="entry name" value="Helical backbone' metal receptor"/>
    <property type="match status" value="1"/>
</dbReference>
<comment type="subcellular location">
    <subcellularLocation>
        <location evidence="1">Cell envelope</location>
    </subcellularLocation>
</comment>
<reference evidence="7 8" key="1">
    <citation type="journal article" date="2014" name="FEMS Microbiol. Lett.">
        <title>Genome sequencing analysis reveals virulence-related gene content of Ochrobactrum intermedium strain 229E, a urease-positive strain isolated from the human gastric niche.</title>
        <authorList>
            <person name="Kulkarni G.J."/>
            <person name="Shetty S."/>
            <person name="Dharne M.S."/>
            <person name="Shouche Y.S."/>
        </authorList>
    </citation>
    <scope>NUCLEOTIDE SEQUENCE [LARGE SCALE GENOMIC DNA]</scope>
    <source>
        <strain evidence="7 8">229E</strain>
    </source>
</reference>
<evidence type="ECO:0000313" key="7">
    <source>
        <dbReference type="EMBL" id="ERM03669.1"/>
    </source>
</evidence>
<keyword evidence="4" id="KW-0410">Iron transport</keyword>
<dbReference type="GO" id="GO:1901678">
    <property type="term" value="P:iron coordination entity transport"/>
    <property type="evidence" value="ECO:0007669"/>
    <property type="project" value="UniProtKB-ARBA"/>
</dbReference>
<evidence type="ECO:0000256" key="5">
    <source>
        <dbReference type="ARBA" id="ARBA00022729"/>
    </source>
</evidence>
<dbReference type="EMBL" id="ASXJ01000005">
    <property type="protein sequence ID" value="ERM03669.1"/>
    <property type="molecule type" value="Genomic_DNA"/>
</dbReference>
<evidence type="ECO:0000259" key="6">
    <source>
        <dbReference type="PROSITE" id="PS50983"/>
    </source>
</evidence>
<evidence type="ECO:0000256" key="1">
    <source>
        <dbReference type="ARBA" id="ARBA00004196"/>
    </source>
</evidence>
<evidence type="ECO:0000256" key="4">
    <source>
        <dbReference type="ARBA" id="ARBA00022496"/>
    </source>
</evidence>
<dbReference type="InterPro" id="IPR002491">
    <property type="entry name" value="ABC_transptr_periplasmic_BD"/>
</dbReference>
<comment type="similarity">
    <text evidence="2">Belongs to the bacterial solute-binding protein 8 family.</text>
</comment>
<evidence type="ECO:0000313" key="8">
    <source>
        <dbReference type="Proteomes" id="UP000016842"/>
    </source>
</evidence>
<dbReference type="PATRIC" id="fig|1337887.3.peg.143"/>
<keyword evidence="4" id="KW-0408">Iron</keyword>
<dbReference type="InterPro" id="IPR051313">
    <property type="entry name" value="Bact_iron-sidero_bind"/>
</dbReference>
<protein>
    <recommendedName>
        <fullName evidence="6">Fe/B12 periplasmic-binding domain-containing protein</fullName>
    </recommendedName>
</protein>
<name>U4VHB1_9HYPH</name>
<evidence type="ECO:0000256" key="2">
    <source>
        <dbReference type="ARBA" id="ARBA00008814"/>
    </source>
</evidence>
<feature type="domain" description="Fe/B12 periplasmic-binding" evidence="6">
    <location>
        <begin position="35"/>
        <end position="197"/>
    </location>
</feature>
<organism evidence="7 8">
    <name type="scientific">Brucella intermedia 229E</name>
    <dbReference type="NCBI Taxonomy" id="1337887"/>
    <lineage>
        <taxon>Bacteria</taxon>
        <taxon>Pseudomonadati</taxon>
        <taxon>Pseudomonadota</taxon>
        <taxon>Alphaproteobacteria</taxon>
        <taxon>Hyphomicrobiales</taxon>
        <taxon>Brucellaceae</taxon>
        <taxon>Brucella/Ochrobactrum group</taxon>
        <taxon>Brucella</taxon>
    </lineage>
</organism>
<dbReference type="Gene3D" id="3.40.50.1980">
    <property type="entry name" value="Nitrogenase molybdenum iron protein domain"/>
    <property type="match status" value="1"/>
</dbReference>
<proteinExistence type="inferred from homology"/>
<dbReference type="PANTHER" id="PTHR30532:SF24">
    <property type="entry name" value="FERRIC ENTEROBACTIN-BINDING PERIPLASMIC PROTEIN FEPB"/>
    <property type="match status" value="1"/>
</dbReference>
<sequence length="197" mass="21204">MADGFEGLASQTWEYPPVTIEHRHGRTTIVEVPKRIVTLGWGGEDAVLALGRLPVGMPEYSSFSNGIFPWNEPLLQGGVMPTFLGGETDYEAIAALRPDIILCVRSGGVDRVSFERLSNIAPTIPFKSAPWTAGWEEVTEITGLALGLGRRAKELISETQGLLLRVGAQYPVLAGKTVAFGSYATGRGGFGQHIYAD</sequence>
<dbReference type="Proteomes" id="UP000016842">
    <property type="component" value="Unassembled WGS sequence"/>
</dbReference>
<keyword evidence="4" id="KW-0406">Ion transport</keyword>
<comment type="caution">
    <text evidence="7">The sequence shown here is derived from an EMBL/GenBank/DDBJ whole genome shotgun (WGS) entry which is preliminary data.</text>
</comment>
<gene>
    <name evidence="7" type="ORF">Q644_00685</name>
</gene>
<dbReference type="PROSITE" id="PS50983">
    <property type="entry name" value="FE_B12_PBP"/>
    <property type="match status" value="1"/>
</dbReference>
<dbReference type="Pfam" id="PF01497">
    <property type="entry name" value="Peripla_BP_2"/>
    <property type="match status" value="1"/>
</dbReference>
<dbReference type="GO" id="GO:0030288">
    <property type="term" value="C:outer membrane-bounded periplasmic space"/>
    <property type="evidence" value="ECO:0007669"/>
    <property type="project" value="TreeGrafter"/>
</dbReference>
<keyword evidence="5" id="KW-0732">Signal</keyword>
<evidence type="ECO:0000256" key="3">
    <source>
        <dbReference type="ARBA" id="ARBA00022448"/>
    </source>
</evidence>
<accession>U4VHB1</accession>